<dbReference type="Pfam" id="PF01380">
    <property type="entry name" value="SIS"/>
    <property type="match status" value="2"/>
</dbReference>
<gene>
    <name evidence="4" type="ORF">GGR47_000813</name>
</gene>
<evidence type="ECO:0000256" key="1">
    <source>
        <dbReference type="ARBA" id="ARBA00022576"/>
    </source>
</evidence>
<reference evidence="4 5" key="1">
    <citation type="submission" date="2020-08" db="EMBL/GenBank/DDBJ databases">
        <title>Genomic Encyclopedia of Type Strains, Phase IV (KMG-IV): sequencing the most valuable type-strain genomes for metagenomic binning, comparative biology and taxonomic classification.</title>
        <authorList>
            <person name="Goeker M."/>
        </authorList>
    </citation>
    <scope>NUCLEOTIDE SEQUENCE [LARGE SCALE GENOMIC DNA]</scope>
    <source>
        <strain evidence="4 5">DSM 15581</strain>
    </source>
</reference>
<sequence length="349" mass="35892">MTTDTMTDTTIGTTLMRAETLEAGATVARLVARNAEALTALGERLRANAPDVVVTCARGSSDHAATYGKYLIETMVGVPVASAAPSVVSLFDAPVSTRRALCIAISQSGRSPDLLATVEAHAKAGAEVVALVNDETSPLAEMADTLLALSAGPEKSVAATKSCIAAMAGLAALVAAWSGDEALKAAVAALPEQLDAAVTLDWNAGVDVLAEAKQMFVIGRGYGFGVAQECALKLKETCQLQAEPFSAAEVRHGPMAIVGEGYPVLALATSDAAGEDVMAVVETFRERGAAVLAAHAGDDRANLPALEAHPAVQPILMLASFYGLAEALSRHRGLDPDSPPHLAKVTRTL</sequence>
<dbReference type="EMBL" id="JACIDB010000001">
    <property type="protein sequence ID" value="MBB3874597.1"/>
    <property type="molecule type" value="Genomic_DNA"/>
</dbReference>
<dbReference type="Proteomes" id="UP000528945">
    <property type="component" value="Unassembled WGS sequence"/>
</dbReference>
<dbReference type="PANTHER" id="PTHR10937:SF8">
    <property type="entry name" value="AMINOTRANSFERASE-RELATED"/>
    <property type="match status" value="1"/>
</dbReference>
<dbReference type="AlphaFoldDB" id="A0AAW3TNM6"/>
<keyword evidence="2" id="KW-0677">Repeat</keyword>
<comment type="caution">
    <text evidence="4">The sequence shown here is derived from an EMBL/GenBank/DDBJ whole genome shotgun (WGS) entry which is preliminary data.</text>
</comment>
<proteinExistence type="predicted"/>
<accession>A0AAW3TNM6</accession>
<organism evidence="4 5">
    <name type="scientific">Sphingomonas aquatilis</name>
    <dbReference type="NCBI Taxonomy" id="93063"/>
    <lineage>
        <taxon>Bacteria</taxon>
        <taxon>Pseudomonadati</taxon>
        <taxon>Pseudomonadota</taxon>
        <taxon>Alphaproteobacteria</taxon>
        <taxon>Sphingomonadales</taxon>
        <taxon>Sphingomonadaceae</taxon>
        <taxon>Sphingomonas</taxon>
    </lineage>
</organism>
<feature type="domain" description="SIS" evidence="3">
    <location>
        <begin position="41"/>
        <end position="193"/>
    </location>
</feature>
<dbReference type="GO" id="GO:0097367">
    <property type="term" value="F:carbohydrate derivative binding"/>
    <property type="evidence" value="ECO:0007669"/>
    <property type="project" value="InterPro"/>
</dbReference>
<dbReference type="SUPFAM" id="SSF53697">
    <property type="entry name" value="SIS domain"/>
    <property type="match status" value="1"/>
</dbReference>
<dbReference type="PROSITE" id="PS51464">
    <property type="entry name" value="SIS"/>
    <property type="match status" value="2"/>
</dbReference>
<feature type="domain" description="SIS" evidence="3">
    <location>
        <begin position="205"/>
        <end position="334"/>
    </location>
</feature>
<dbReference type="InterPro" id="IPR035466">
    <property type="entry name" value="GlmS/AgaS_SIS"/>
</dbReference>
<dbReference type="EC" id="2.6.1.16" evidence="4"/>
<dbReference type="InterPro" id="IPR035490">
    <property type="entry name" value="GlmS/FrlB_SIS"/>
</dbReference>
<dbReference type="InterPro" id="IPR001347">
    <property type="entry name" value="SIS_dom"/>
</dbReference>
<dbReference type="InterPro" id="IPR046348">
    <property type="entry name" value="SIS_dom_sf"/>
</dbReference>
<evidence type="ECO:0000313" key="5">
    <source>
        <dbReference type="Proteomes" id="UP000528945"/>
    </source>
</evidence>
<keyword evidence="5" id="KW-1185">Reference proteome</keyword>
<dbReference type="CDD" id="cd05009">
    <property type="entry name" value="SIS_GlmS_GlmD_2"/>
    <property type="match status" value="1"/>
</dbReference>
<name>A0AAW3TNM6_9SPHN</name>
<evidence type="ECO:0000313" key="4">
    <source>
        <dbReference type="EMBL" id="MBB3874597.1"/>
    </source>
</evidence>
<dbReference type="Gene3D" id="3.40.50.10490">
    <property type="entry name" value="Glucose-6-phosphate isomerase like protein, domain 1"/>
    <property type="match status" value="2"/>
</dbReference>
<protein>
    <submittedName>
        <fullName evidence="4">Glucosamine--fructose-6-phosphate aminotransferase (Isomerizing)</fullName>
        <ecNumber evidence="4">2.6.1.16</ecNumber>
    </submittedName>
</protein>
<dbReference type="GO" id="GO:1901135">
    <property type="term" value="P:carbohydrate derivative metabolic process"/>
    <property type="evidence" value="ECO:0007669"/>
    <property type="project" value="InterPro"/>
</dbReference>
<dbReference type="PANTHER" id="PTHR10937">
    <property type="entry name" value="GLUCOSAMINE--FRUCTOSE-6-PHOSPHATE AMINOTRANSFERASE, ISOMERIZING"/>
    <property type="match status" value="1"/>
</dbReference>
<keyword evidence="1 4" id="KW-0032">Aminotransferase</keyword>
<evidence type="ECO:0000259" key="3">
    <source>
        <dbReference type="PROSITE" id="PS51464"/>
    </source>
</evidence>
<evidence type="ECO:0000256" key="2">
    <source>
        <dbReference type="ARBA" id="ARBA00022737"/>
    </source>
</evidence>
<dbReference type="GO" id="GO:0004360">
    <property type="term" value="F:glutamine-fructose-6-phosphate transaminase (isomerizing) activity"/>
    <property type="evidence" value="ECO:0007669"/>
    <property type="project" value="UniProtKB-EC"/>
</dbReference>
<keyword evidence="4" id="KW-0808">Transferase</keyword>
<dbReference type="CDD" id="cd05008">
    <property type="entry name" value="SIS_GlmS_GlmD_1"/>
    <property type="match status" value="1"/>
</dbReference>